<feature type="binding site" evidence="12">
    <location>
        <position position="527"/>
    </location>
    <ligand>
        <name>Zn(2+)</name>
        <dbReference type="ChEBI" id="CHEBI:29105"/>
        <label>1</label>
    </ligand>
</feature>
<keyword evidence="8 12" id="KW-0067">ATP-binding</keyword>
<evidence type="ECO:0000259" key="13">
    <source>
        <dbReference type="PROSITE" id="PS51192"/>
    </source>
</evidence>
<dbReference type="Pfam" id="PF00271">
    <property type="entry name" value="Helicase_C"/>
    <property type="match status" value="1"/>
</dbReference>
<dbReference type="InterPro" id="IPR001650">
    <property type="entry name" value="Helicase_C-like"/>
</dbReference>
<evidence type="ECO:0000256" key="2">
    <source>
        <dbReference type="ARBA" id="ARBA00022705"/>
    </source>
</evidence>
<dbReference type="GO" id="GO:1990077">
    <property type="term" value="C:primosome complex"/>
    <property type="evidence" value="ECO:0007669"/>
    <property type="project" value="UniProtKB-UniRule"/>
</dbReference>
<evidence type="ECO:0000256" key="7">
    <source>
        <dbReference type="ARBA" id="ARBA00022833"/>
    </source>
</evidence>
<feature type="binding site" evidence="12">
    <location>
        <position position="517"/>
    </location>
    <ligand>
        <name>Zn(2+)</name>
        <dbReference type="ChEBI" id="CHEBI:29105"/>
        <label>2</label>
    </ligand>
</feature>
<comment type="function">
    <text evidence="12">Initiates the restart of stalled replication forks, which reloads the replicative helicase on sites other than the origin of replication. Recognizes and binds to abandoned replication forks and remodels them to uncover a helicase loading site. Promotes assembly of the primosome at these replication forks.</text>
</comment>
<evidence type="ECO:0000256" key="1">
    <source>
        <dbReference type="ARBA" id="ARBA00022515"/>
    </source>
</evidence>
<feature type="binding site" evidence="12">
    <location>
        <position position="497"/>
    </location>
    <ligand>
        <name>Zn(2+)</name>
        <dbReference type="ChEBI" id="CHEBI:29105"/>
        <label>2</label>
    </ligand>
</feature>
<evidence type="ECO:0000313" key="16">
    <source>
        <dbReference type="Proteomes" id="UP000003011"/>
    </source>
</evidence>
<proteinExistence type="inferred from homology"/>
<dbReference type="SMART" id="SM00490">
    <property type="entry name" value="HELICc"/>
    <property type="match status" value="1"/>
</dbReference>
<evidence type="ECO:0000256" key="8">
    <source>
        <dbReference type="ARBA" id="ARBA00022840"/>
    </source>
</evidence>
<comment type="catalytic activity">
    <reaction evidence="12">
        <text>Couples ATP hydrolysis with the unwinding of duplex DNA by translocating in the 3'-5' direction.</text>
        <dbReference type="EC" id="5.6.2.4"/>
    </reaction>
</comment>
<evidence type="ECO:0000256" key="6">
    <source>
        <dbReference type="ARBA" id="ARBA00022806"/>
    </source>
</evidence>
<evidence type="ECO:0000256" key="10">
    <source>
        <dbReference type="ARBA" id="ARBA00023235"/>
    </source>
</evidence>
<evidence type="ECO:0000256" key="3">
    <source>
        <dbReference type="ARBA" id="ARBA00022723"/>
    </source>
</evidence>
<dbReference type="EMBL" id="ACZL01000015">
    <property type="protein sequence ID" value="EHI55861.1"/>
    <property type="molecule type" value="Genomic_DNA"/>
</dbReference>
<dbReference type="GO" id="GO:0006270">
    <property type="term" value="P:DNA replication initiation"/>
    <property type="evidence" value="ECO:0007669"/>
    <property type="project" value="TreeGrafter"/>
</dbReference>
<feature type="binding site" evidence="12">
    <location>
        <position position="500"/>
    </location>
    <ligand>
        <name>Zn(2+)</name>
        <dbReference type="ChEBI" id="CHEBI:29105"/>
        <label>2</label>
    </ligand>
</feature>
<dbReference type="GO" id="GO:0005524">
    <property type="term" value="F:ATP binding"/>
    <property type="evidence" value="ECO:0007669"/>
    <property type="project" value="UniProtKB-UniRule"/>
</dbReference>
<dbReference type="InterPro" id="IPR040498">
    <property type="entry name" value="PriA_CRR"/>
</dbReference>
<dbReference type="Proteomes" id="UP000003011">
    <property type="component" value="Unassembled WGS sequence"/>
</dbReference>
<dbReference type="GO" id="GO:0006310">
    <property type="term" value="P:DNA recombination"/>
    <property type="evidence" value="ECO:0007669"/>
    <property type="project" value="InterPro"/>
</dbReference>
<evidence type="ECO:0000256" key="12">
    <source>
        <dbReference type="HAMAP-Rule" id="MF_00983"/>
    </source>
</evidence>
<dbReference type="Gene3D" id="3.40.50.300">
    <property type="entry name" value="P-loop containing nucleotide triphosphate hydrolases"/>
    <property type="match status" value="2"/>
</dbReference>
<dbReference type="PROSITE" id="PS51194">
    <property type="entry name" value="HELICASE_CTER"/>
    <property type="match status" value="1"/>
</dbReference>
<dbReference type="RefSeq" id="WP_005540207.1">
    <property type="nucleotide sequence ID" value="NZ_JH378831.1"/>
</dbReference>
<comment type="catalytic activity">
    <reaction evidence="11 12">
        <text>ATP + H2O = ADP + phosphate + H(+)</text>
        <dbReference type="Rhea" id="RHEA:13065"/>
        <dbReference type="ChEBI" id="CHEBI:15377"/>
        <dbReference type="ChEBI" id="CHEBI:15378"/>
        <dbReference type="ChEBI" id="CHEBI:30616"/>
        <dbReference type="ChEBI" id="CHEBI:43474"/>
        <dbReference type="ChEBI" id="CHEBI:456216"/>
        <dbReference type="EC" id="5.6.2.4"/>
    </reaction>
</comment>
<evidence type="ECO:0000313" key="15">
    <source>
        <dbReference type="EMBL" id="EHI55861.1"/>
    </source>
</evidence>
<evidence type="ECO:0000256" key="9">
    <source>
        <dbReference type="ARBA" id="ARBA00023125"/>
    </source>
</evidence>
<feature type="domain" description="Helicase C-terminal" evidence="14">
    <location>
        <begin position="522"/>
        <end position="689"/>
    </location>
</feature>
<dbReference type="InterPro" id="IPR014001">
    <property type="entry name" value="Helicase_ATP-bd"/>
</dbReference>
<evidence type="ECO:0000256" key="4">
    <source>
        <dbReference type="ARBA" id="ARBA00022741"/>
    </source>
</evidence>
<dbReference type="GO" id="GO:0008270">
    <property type="term" value="F:zinc ion binding"/>
    <property type="evidence" value="ECO:0007669"/>
    <property type="project" value="UniProtKB-UniRule"/>
</dbReference>
<dbReference type="HOGENOM" id="CLU_013353_3_1_9"/>
<keyword evidence="9 12" id="KW-0238">DNA-binding</keyword>
<dbReference type="InterPro" id="IPR011545">
    <property type="entry name" value="DEAD/DEAH_box_helicase_dom"/>
</dbReference>
<dbReference type="SUPFAM" id="SSF52540">
    <property type="entry name" value="P-loop containing nucleoside triphosphate hydrolases"/>
    <property type="match status" value="1"/>
</dbReference>
<keyword evidence="1 12" id="KW-0639">Primosome</keyword>
<dbReference type="HAMAP" id="MF_00983">
    <property type="entry name" value="PriA"/>
    <property type="match status" value="1"/>
</dbReference>
<name>G5GH64_9FIRM</name>
<dbReference type="PATRIC" id="fig|679200.3.peg.954"/>
<dbReference type="SMART" id="SM00487">
    <property type="entry name" value="DEXDc"/>
    <property type="match status" value="1"/>
</dbReference>
<dbReference type="InterPro" id="IPR005259">
    <property type="entry name" value="PriA"/>
</dbReference>
<sequence length="778" mass="88055">MDLNNEDNYKIYTGCLGTGETDAEPVEYKYVQLVVDITSHAIDKVFTYAIPDELIDKIYVGCPVKVVFGGMKSLRSAYVIDFISEAELDIDKNRIKYIDSVAADELSARTKLISLACWMKEHYGTTMYKALMTVLPVKNKIKAKTFRKVFLKIDKDNIKDCVKELESKKKTAWIRLIKALAENENGLEGGFIRNHLKINLYTLIRMEVEGLIYILEEERSLSLNKTLYGFEEGESDGSKIIHELNIQQKAAVEVFNNDFIKNDFLPEYLLYGITGSGKTEVYIEMIKTVLSKKRQAIVLIPEISLTYQTVRRFVNVFGKRIAIMNSSMSASQRYGQFMLAEKKQADIIIGPRSALFAPFDNIGLIIIDEEHDCAYKNETVPRYDAREVAAKLAKIHNAALVLASATPSVETYKKVLENKIKCLKLTQKAVPGASLSKTHIVDLREELKAGNKSIFSKKLKYMIEEKLSMDEQVMLFMNRRGYSNFVSCRSCGEAIKCKHCDVSLTLHKDGRLRCHYCGYSLAVPDKCPACGSGYIAGFGIGTQQLETITKKMFPQACVLRLDTDTASKKHGAVSIIKDFSEHKADILIGTQMIVKGHDFSNVSLVGIMAADTSLYVGGYNSAEKTFQLLTQAAGRAGRAGQAADVVIQTYRPEHYAVMCAAEQDFERFYKEETAFRKITAYPPMIHILSIQFSSRNEKYVDEFSKYYAECAKKEALKYGAYIIGPAPARIYKVHDFYRKLVYIKHIDYDILLRLKQQLQVYADKHTYAVNVGILYDFE</sequence>
<dbReference type="InterPro" id="IPR042115">
    <property type="entry name" value="PriA_3primeBD_sf"/>
</dbReference>
<protein>
    <recommendedName>
        <fullName evidence="12">Replication restart protein PriA</fullName>
    </recommendedName>
    <alternativeName>
        <fullName evidence="12">ATP-dependent DNA helicase PriA</fullName>
        <ecNumber evidence="12">5.6.2.4</ecNumber>
    </alternativeName>
    <alternativeName>
        <fullName evidence="12">DNA 3'-5' helicase PriA</fullName>
    </alternativeName>
</protein>
<feature type="domain" description="Helicase ATP-binding" evidence="13">
    <location>
        <begin position="259"/>
        <end position="425"/>
    </location>
</feature>
<dbReference type="GO" id="GO:0016887">
    <property type="term" value="F:ATP hydrolysis activity"/>
    <property type="evidence" value="ECO:0007669"/>
    <property type="project" value="RHEA"/>
</dbReference>
<evidence type="ECO:0000256" key="5">
    <source>
        <dbReference type="ARBA" id="ARBA00022801"/>
    </source>
</evidence>
<dbReference type="Pfam" id="PF00270">
    <property type="entry name" value="DEAD"/>
    <property type="match status" value="1"/>
</dbReference>
<feature type="binding site" evidence="12">
    <location>
        <position position="514"/>
    </location>
    <ligand>
        <name>Zn(2+)</name>
        <dbReference type="ChEBI" id="CHEBI:29105"/>
        <label>2</label>
    </ligand>
</feature>
<keyword evidence="5 12" id="KW-0378">Hydrolase</keyword>
<dbReference type="OrthoDB" id="9759544at2"/>
<dbReference type="GO" id="GO:0003677">
    <property type="term" value="F:DNA binding"/>
    <property type="evidence" value="ECO:0007669"/>
    <property type="project" value="UniProtKB-UniRule"/>
</dbReference>
<dbReference type="InterPro" id="IPR027417">
    <property type="entry name" value="P-loop_NTPase"/>
</dbReference>
<keyword evidence="3 12" id="KW-0479">Metal-binding</keyword>
<comment type="similarity">
    <text evidence="12">Belongs to the helicase family. PriA subfamily.</text>
</comment>
<comment type="cofactor">
    <cofactor evidence="12">
        <name>Zn(2+)</name>
        <dbReference type="ChEBI" id="CHEBI:29105"/>
    </cofactor>
    <text evidence="12">Binds 2 zinc ions per subunit.</text>
</comment>
<dbReference type="FunFam" id="3.40.50.300:FF:000489">
    <property type="entry name" value="Primosome assembly protein PriA"/>
    <property type="match status" value="1"/>
</dbReference>
<dbReference type="PANTHER" id="PTHR30580:SF0">
    <property type="entry name" value="PRIMOSOMAL PROTEIN N"/>
    <property type="match status" value="1"/>
</dbReference>
<dbReference type="Pfam" id="PF18074">
    <property type="entry name" value="PriA_C"/>
    <property type="match status" value="1"/>
</dbReference>
<keyword evidence="16" id="KW-1185">Reference proteome</keyword>
<keyword evidence="7 12" id="KW-0862">Zinc</keyword>
<dbReference type="STRING" id="679200.HMPREF9333_00904"/>
<dbReference type="CDD" id="cd18804">
    <property type="entry name" value="SF2_C_priA"/>
    <property type="match status" value="1"/>
</dbReference>
<organism evidence="15 16">
    <name type="scientific">Johnsonella ignava ATCC 51276</name>
    <dbReference type="NCBI Taxonomy" id="679200"/>
    <lineage>
        <taxon>Bacteria</taxon>
        <taxon>Bacillati</taxon>
        <taxon>Bacillota</taxon>
        <taxon>Clostridia</taxon>
        <taxon>Lachnospirales</taxon>
        <taxon>Lachnospiraceae</taxon>
        <taxon>Johnsonella</taxon>
    </lineage>
</organism>
<feature type="binding site" evidence="12">
    <location>
        <position position="530"/>
    </location>
    <ligand>
        <name>Zn(2+)</name>
        <dbReference type="ChEBI" id="CHEBI:29105"/>
        <label>1</label>
    </ligand>
</feature>
<dbReference type="AlphaFoldDB" id="G5GH64"/>
<dbReference type="PROSITE" id="PS51192">
    <property type="entry name" value="HELICASE_ATP_BIND_1"/>
    <property type="match status" value="1"/>
</dbReference>
<comment type="caution">
    <text evidence="15">The sequence shown here is derived from an EMBL/GenBank/DDBJ whole genome shotgun (WGS) entry which is preliminary data.</text>
</comment>
<dbReference type="NCBIfam" id="TIGR00595">
    <property type="entry name" value="priA"/>
    <property type="match status" value="1"/>
</dbReference>
<dbReference type="EC" id="5.6.2.4" evidence="12"/>
<dbReference type="Pfam" id="PF17764">
    <property type="entry name" value="PriA_3primeBD"/>
    <property type="match status" value="1"/>
</dbReference>
<keyword evidence="6 12" id="KW-0347">Helicase</keyword>
<accession>G5GH64</accession>
<dbReference type="eggNOG" id="COG1198">
    <property type="taxonomic scope" value="Bacteria"/>
</dbReference>
<dbReference type="GO" id="GO:0043138">
    <property type="term" value="F:3'-5' DNA helicase activity"/>
    <property type="evidence" value="ECO:0007669"/>
    <property type="project" value="UniProtKB-EC"/>
</dbReference>
<dbReference type="InterPro" id="IPR041222">
    <property type="entry name" value="PriA_3primeBD"/>
</dbReference>
<evidence type="ECO:0000256" key="11">
    <source>
        <dbReference type="ARBA" id="ARBA00048988"/>
    </source>
</evidence>
<dbReference type="Gene3D" id="3.40.1440.60">
    <property type="entry name" value="PriA, 3(prime) DNA-binding domain"/>
    <property type="match status" value="1"/>
</dbReference>
<reference evidence="15 16" key="1">
    <citation type="submission" date="2011-08" db="EMBL/GenBank/DDBJ databases">
        <title>The Genome Sequence of Johnsonella ignava ATCC 51276.</title>
        <authorList>
            <consortium name="The Broad Institute Genome Sequencing Platform"/>
            <person name="Earl A."/>
            <person name="Ward D."/>
            <person name="Feldgarden M."/>
            <person name="Gevers D."/>
            <person name="Izard J."/>
            <person name="Blanton J.M."/>
            <person name="Baranova O.V."/>
            <person name="Dewhirst F.E."/>
            <person name="Young S.K."/>
            <person name="Zeng Q."/>
            <person name="Gargeya S."/>
            <person name="Fitzgerald M."/>
            <person name="Haas B."/>
            <person name="Abouelleil A."/>
            <person name="Alvarado L."/>
            <person name="Arachchi H.M."/>
            <person name="Berlin A."/>
            <person name="Brown A."/>
            <person name="Chapman S.B."/>
            <person name="Chen Z."/>
            <person name="Dunbar C."/>
            <person name="Freedman E."/>
            <person name="Gearin G."/>
            <person name="Gellesch M."/>
            <person name="Goldberg J."/>
            <person name="Griggs A."/>
            <person name="Gujja S."/>
            <person name="Heiman D."/>
            <person name="Howarth C."/>
            <person name="Larson L."/>
            <person name="Lui A."/>
            <person name="MacDonald P.J.P."/>
            <person name="Montmayeur A."/>
            <person name="Murphy C."/>
            <person name="Neiman D."/>
            <person name="Pearson M."/>
            <person name="Priest M."/>
            <person name="Roberts A."/>
            <person name="Saif S."/>
            <person name="Shea T."/>
            <person name="Shenoy N."/>
            <person name="Sisk P."/>
            <person name="Stolte C."/>
            <person name="Sykes S."/>
            <person name="Wortman J."/>
            <person name="Nusbaum C."/>
            <person name="Birren B."/>
        </authorList>
    </citation>
    <scope>NUCLEOTIDE SEQUENCE [LARGE SCALE GENOMIC DNA]</scope>
    <source>
        <strain evidence="15 16">ATCC 51276</strain>
    </source>
</reference>
<feature type="binding site" evidence="12">
    <location>
        <position position="488"/>
    </location>
    <ligand>
        <name>Zn(2+)</name>
        <dbReference type="ChEBI" id="CHEBI:29105"/>
        <label>1</label>
    </ligand>
</feature>
<feature type="binding site" evidence="12">
    <location>
        <position position="491"/>
    </location>
    <ligand>
        <name>Zn(2+)</name>
        <dbReference type="ChEBI" id="CHEBI:29105"/>
        <label>1</label>
    </ligand>
</feature>
<keyword evidence="10 12" id="KW-0413">Isomerase</keyword>
<dbReference type="Pfam" id="PF18319">
    <property type="entry name" value="Zn_ribbon_PriA"/>
    <property type="match status" value="1"/>
</dbReference>
<comment type="subunit">
    <text evidence="12">Component of the replication restart primosome.</text>
</comment>
<keyword evidence="2 12" id="KW-0235">DNA replication</keyword>
<dbReference type="GO" id="GO:0006302">
    <property type="term" value="P:double-strand break repair"/>
    <property type="evidence" value="ECO:0007669"/>
    <property type="project" value="InterPro"/>
</dbReference>
<gene>
    <name evidence="12" type="primary">priA</name>
    <name evidence="15" type="ORF">HMPREF9333_00904</name>
</gene>
<evidence type="ECO:0000259" key="14">
    <source>
        <dbReference type="PROSITE" id="PS51194"/>
    </source>
</evidence>
<keyword evidence="4 12" id="KW-0547">Nucleotide-binding</keyword>
<dbReference type="PANTHER" id="PTHR30580">
    <property type="entry name" value="PRIMOSOMAL PROTEIN N"/>
    <property type="match status" value="1"/>
</dbReference>
<dbReference type="InterPro" id="IPR041236">
    <property type="entry name" value="PriA_C"/>
</dbReference>
<dbReference type="GO" id="GO:0006269">
    <property type="term" value="P:DNA replication, synthesis of primer"/>
    <property type="evidence" value="ECO:0007669"/>
    <property type="project" value="UniProtKB-KW"/>
</dbReference>